<gene>
    <name evidence="2" type="ORF">C6P40_005502</name>
</gene>
<dbReference type="Pfam" id="PF21530">
    <property type="entry name" value="Pif1_2B_dom"/>
    <property type="match status" value="1"/>
</dbReference>
<accession>A0A9P6WHA1</accession>
<dbReference type="Proteomes" id="UP000697127">
    <property type="component" value="Unassembled WGS sequence"/>
</dbReference>
<feature type="non-terminal residue" evidence="2">
    <location>
        <position position="80"/>
    </location>
</feature>
<organism evidence="2 3">
    <name type="scientific">Pichia californica</name>
    <dbReference type="NCBI Taxonomy" id="460514"/>
    <lineage>
        <taxon>Eukaryota</taxon>
        <taxon>Fungi</taxon>
        <taxon>Dikarya</taxon>
        <taxon>Ascomycota</taxon>
        <taxon>Saccharomycotina</taxon>
        <taxon>Pichiomycetes</taxon>
        <taxon>Pichiales</taxon>
        <taxon>Pichiaceae</taxon>
        <taxon>Pichia</taxon>
    </lineage>
</organism>
<dbReference type="AlphaFoldDB" id="A0A9P6WHA1"/>
<proteinExistence type="predicted"/>
<name>A0A9P6WHA1_9ASCO</name>
<feature type="domain" description="DNA helicase Pif1-like 2B" evidence="1">
    <location>
        <begin position="54"/>
        <end position="80"/>
    </location>
</feature>
<evidence type="ECO:0000313" key="2">
    <source>
        <dbReference type="EMBL" id="KAG0680782.1"/>
    </source>
</evidence>
<dbReference type="InterPro" id="IPR049163">
    <property type="entry name" value="Pif1-like_2B_dom"/>
</dbReference>
<sequence length="80" mass="9000">MVNSLLLSSFPSEIATHISTSFQHLSENEFDNSTSSAGFLNIWQKQMNNFYDVGFPPHILKLKVGAPVMLIRNIDFDQGL</sequence>
<evidence type="ECO:0000259" key="1">
    <source>
        <dbReference type="Pfam" id="PF21530"/>
    </source>
</evidence>
<protein>
    <recommendedName>
        <fullName evidence="1">DNA helicase Pif1-like 2B domain-containing protein</fullName>
    </recommendedName>
</protein>
<evidence type="ECO:0000313" key="3">
    <source>
        <dbReference type="Proteomes" id="UP000697127"/>
    </source>
</evidence>
<keyword evidence="3" id="KW-1185">Reference proteome</keyword>
<reference evidence="2" key="1">
    <citation type="submission" date="2020-11" db="EMBL/GenBank/DDBJ databases">
        <title>Kefir isolates.</title>
        <authorList>
            <person name="Marcisauskas S."/>
            <person name="Kim Y."/>
            <person name="Blasche S."/>
        </authorList>
    </citation>
    <scope>NUCLEOTIDE SEQUENCE</scope>
    <source>
        <strain evidence="2">Olga-1</strain>
    </source>
</reference>
<comment type="caution">
    <text evidence="2">The sequence shown here is derived from an EMBL/GenBank/DDBJ whole genome shotgun (WGS) entry which is preliminary data.</text>
</comment>
<dbReference type="EMBL" id="PUHW01000987">
    <property type="protein sequence ID" value="KAG0680782.1"/>
    <property type="molecule type" value="Genomic_DNA"/>
</dbReference>